<sequence>MNRTRACIACTNSKRRCDREAPSCRRCADKFIRCEYPRSSHQRQHKSNPSAGIWRRHDGCIKRLEFDRVTLDDALSLSPPSWTPPSRLVEDKVSTWFHNVGSWAIDICPTDGPANFASDLSKHYIAGIRMWLHDWARHTHCPFIHGRLFQRDRLPTCLQDAYATLGCYLAKTSDNEDTILQIVESRTQSLLLQQSIDESALALASMDTKHHLARVQALFIYIFIGLFDGNIRQRSLADTQISNLLHWCDSLWESATLDASTKALEPMLDPDNVEEPKEETASVAWPDWVLSESVRRTWLVAKYTITIYFAMRDGKTVCPGAVLFTSRNRLWNSTTSAEWSKELRKRDCLVSNCHEADTLMQGEAASEVDDFGRHMFTILWGVDRIRRWVSDTREE</sequence>
<reference evidence="7 8" key="1">
    <citation type="submission" date="2020-01" db="EMBL/GenBank/DDBJ databases">
        <title>Identification and distribution of gene clusters putatively required for synthesis of sphingolipid metabolism inhibitors in phylogenetically diverse species of the filamentous fungus Fusarium.</title>
        <authorList>
            <person name="Kim H.-S."/>
            <person name="Busman M."/>
            <person name="Brown D.W."/>
            <person name="Divon H."/>
            <person name="Uhlig S."/>
            <person name="Proctor R.H."/>
        </authorList>
    </citation>
    <scope>NUCLEOTIDE SEQUENCE [LARGE SCALE GENOMIC DNA]</scope>
    <source>
        <strain evidence="7 8">NRRL 20459</strain>
    </source>
</reference>
<dbReference type="GO" id="GO:0008270">
    <property type="term" value="F:zinc ion binding"/>
    <property type="evidence" value="ECO:0007669"/>
    <property type="project" value="InterPro"/>
</dbReference>
<dbReference type="AlphaFoldDB" id="A0A8H4L029"/>
<keyword evidence="2" id="KW-0862">Zinc</keyword>
<name>A0A8H4L029_9HYPO</name>
<dbReference type="InterPro" id="IPR036864">
    <property type="entry name" value="Zn2-C6_fun-type_DNA-bd_sf"/>
</dbReference>
<evidence type="ECO:0000256" key="2">
    <source>
        <dbReference type="ARBA" id="ARBA00022833"/>
    </source>
</evidence>
<evidence type="ECO:0000256" key="4">
    <source>
        <dbReference type="ARBA" id="ARBA00023163"/>
    </source>
</evidence>
<dbReference type="PANTHER" id="PTHR47660">
    <property type="entry name" value="TRANSCRIPTION FACTOR WITH C2H2 AND ZN(2)-CYS(6) DNA BINDING DOMAIN (EUROFUNG)-RELATED-RELATED"/>
    <property type="match status" value="1"/>
</dbReference>
<dbReference type="PROSITE" id="PS50048">
    <property type="entry name" value="ZN2_CY6_FUNGAL_2"/>
    <property type="match status" value="1"/>
</dbReference>
<dbReference type="Proteomes" id="UP000554235">
    <property type="component" value="Unassembled WGS sequence"/>
</dbReference>
<keyword evidence="1" id="KW-0479">Metal-binding</keyword>
<keyword evidence="4" id="KW-0804">Transcription</keyword>
<dbReference type="OrthoDB" id="5355161at2759"/>
<evidence type="ECO:0000259" key="6">
    <source>
        <dbReference type="PROSITE" id="PS50048"/>
    </source>
</evidence>
<evidence type="ECO:0000313" key="7">
    <source>
        <dbReference type="EMBL" id="KAF4459506.1"/>
    </source>
</evidence>
<accession>A0A8H4L029</accession>
<keyword evidence="5" id="KW-0539">Nucleus</keyword>
<dbReference type="EMBL" id="JAADYS010002159">
    <property type="protein sequence ID" value="KAF4459506.1"/>
    <property type="molecule type" value="Genomic_DNA"/>
</dbReference>
<dbReference type="InterPro" id="IPR001138">
    <property type="entry name" value="Zn2Cys6_DnaBD"/>
</dbReference>
<dbReference type="CDD" id="cd00067">
    <property type="entry name" value="GAL4"/>
    <property type="match status" value="1"/>
</dbReference>
<protein>
    <recommendedName>
        <fullName evidence="6">Zn(2)-C6 fungal-type domain-containing protein</fullName>
    </recommendedName>
</protein>
<evidence type="ECO:0000256" key="5">
    <source>
        <dbReference type="ARBA" id="ARBA00023242"/>
    </source>
</evidence>
<organism evidence="7 8">
    <name type="scientific">Fusarium albosuccineum</name>
    <dbReference type="NCBI Taxonomy" id="1237068"/>
    <lineage>
        <taxon>Eukaryota</taxon>
        <taxon>Fungi</taxon>
        <taxon>Dikarya</taxon>
        <taxon>Ascomycota</taxon>
        <taxon>Pezizomycotina</taxon>
        <taxon>Sordariomycetes</taxon>
        <taxon>Hypocreomycetidae</taxon>
        <taxon>Hypocreales</taxon>
        <taxon>Nectriaceae</taxon>
        <taxon>Fusarium</taxon>
        <taxon>Fusarium decemcellulare species complex</taxon>
    </lineage>
</organism>
<gene>
    <name evidence="7" type="ORF">FALBO_13737</name>
</gene>
<dbReference type="GO" id="GO:0000981">
    <property type="term" value="F:DNA-binding transcription factor activity, RNA polymerase II-specific"/>
    <property type="evidence" value="ECO:0007669"/>
    <property type="project" value="InterPro"/>
</dbReference>
<dbReference type="Pfam" id="PF00172">
    <property type="entry name" value="Zn_clus"/>
    <property type="match status" value="1"/>
</dbReference>
<keyword evidence="8" id="KW-1185">Reference proteome</keyword>
<keyword evidence="3" id="KW-0805">Transcription regulation</keyword>
<evidence type="ECO:0000313" key="8">
    <source>
        <dbReference type="Proteomes" id="UP000554235"/>
    </source>
</evidence>
<dbReference type="PROSITE" id="PS00463">
    <property type="entry name" value="ZN2_CY6_FUNGAL_1"/>
    <property type="match status" value="1"/>
</dbReference>
<evidence type="ECO:0000256" key="1">
    <source>
        <dbReference type="ARBA" id="ARBA00022723"/>
    </source>
</evidence>
<comment type="caution">
    <text evidence="7">The sequence shown here is derived from an EMBL/GenBank/DDBJ whole genome shotgun (WGS) entry which is preliminary data.</text>
</comment>
<proteinExistence type="predicted"/>
<feature type="domain" description="Zn(2)-C6 fungal-type" evidence="6">
    <location>
        <begin position="6"/>
        <end position="36"/>
    </location>
</feature>
<dbReference type="PANTHER" id="PTHR47660:SF2">
    <property type="entry name" value="TRANSCRIPTION FACTOR WITH C2H2 AND ZN(2)-CYS(6) DNA BINDING DOMAIN (EUROFUNG)"/>
    <property type="match status" value="1"/>
</dbReference>
<evidence type="ECO:0000256" key="3">
    <source>
        <dbReference type="ARBA" id="ARBA00023015"/>
    </source>
</evidence>
<dbReference type="SUPFAM" id="SSF57701">
    <property type="entry name" value="Zn2/Cys6 DNA-binding domain"/>
    <property type="match status" value="1"/>
</dbReference>
<dbReference type="Gene3D" id="4.10.240.10">
    <property type="entry name" value="Zn(2)-C6 fungal-type DNA-binding domain"/>
    <property type="match status" value="1"/>
</dbReference>